<feature type="binding site" evidence="3">
    <location>
        <position position="208"/>
    </location>
    <ligand>
        <name>3'-phosphoadenylyl sulfate</name>
        <dbReference type="ChEBI" id="CHEBI:58339"/>
    </ligand>
</feature>
<dbReference type="InterPro" id="IPR027417">
    <property type="entry name" value="P-loop_NTPase"/>
</dbReference>
<evidence type="ECO:0000313" key="5">
    <source>
        <dbReference type="Proteomes" id="UP001255856"/>
    </source>
</evidence>
<dbReference type="AlphaFoldDB" id="A0AAD9MJK1"/>
<feature type="binding site" evidence="3">
    <location>
        <position position="216"/>
    </location>
    <ligand>
        <name>3'-phosphoadenylyl sulfate</name>
        <dbReference type="ChEBI" id="CHEBI:58339"/>
    </ligand>
</feature>
<evidence type="ECO:0000256" key="3">
    <source>
        <dbReference type="PIRSR" id="PIRSR637359-2"/>
    </source>
</evidence>
<reference evidence="4" key="1">
    <citation type="submission" date="2021-01" db="EMBL/GenBank/DDBJ databases">
        <authorList>
            <person name="Eckstrom K.M.E."/>
        </authorList>
    </citation>
    <scope>NUCLEOTIDE SEQUENCE</scope>
    <source>
        <strain evidence="4">UVCC 0001</strain>
    </source>
</reference>
<keyword evidence="1" id="KW-0808">Transferase</keyword>
<evidence type="ECO:0000256" key="1">
    <source>
        <dbReference type="ARBA" id="ARBA00022679"/>
    </source>
</evidence>
<dbReference type="GO" id="GO:0008146">
    <property type="term" value="F:sulfotransferase activity"/>
    <property type="evidence" value="ECO:0007669"/>
    <property type="project" value="InterPro"/>
</dbReference>
<evidence type="ECO:0008006" key="6">
    <source>
        <dbReference type="Google" id="ProtNLM"/>
    </source>
</evidence>
<dbReference type="SUPFAM" id="SSF52540">
    <property type="entry name" value="P-loop containing nucleoside triphosphate hydrolases"/>
    <property type="match status" value="1"/>
</dbReference>
<feature type="active site" description="For sulfotransferase activity" evidence="2">
    <location>
        <position position="101"/>
    </location>
</feature>
<protein>
    <recommendedName>
        <fullName evidence="6">Sulfotransferase</fullName>
    </recommendedName>
</protein>
<evidence type="ECO:0000313" key="4">
    <source>
        <dbReference type="EMBL" id="KAK2080012.1"/>
    </source>
</evidence>
<dbReference type="PANTHER" id="PTHR10605">
    <property type="entry name" value="HEPARAN SULFATE SULFOTRANSFERASE"/>
    <property type="match status" value="1"/>
</dbReference>
<dbReference type="Proteomes" id="UP001255856">
    <property type="component" value="Unassembled WGS sequence"/>
</dbReference>
<name>A0AAD9MJK1_PROWI</name>
<proteinExistence type="predicted"/>
<accession>A0AAD9MJK1</accession>
<keyword evidence="5" id="KW-1185">Reference proteome</keyword>
<sequence length="296" mass="33613">MEGKTAATLAAMPLLLLWLLVARIVSMLTPMLAPWYSYILAQRLYYATPFAVYALAQSGGAKAVFTRIGFEASYCMNVVRRYLTLPLRPHLPSFYIVGFPKCGTTSMCTYLKQHPCIDGLDGLPFHEILSKESHFFMGAMGRGTTASTSEYRSFFPTIVRSTLRKLKYGNVGREWMCFDACPVHACLPHIPARMAHVTPNAKLIFMMRDPLAAVISGELMWTTQDESCLKPNRMEDDEAEMAYWAAIEKLPLDEPLPEDLMARYYSETDIRPALRSAKYADCLERFMPHFPKEKYV</sequence>
<evidence type="ECO:0000256" key="2">
    <source>
        <dbReference type="PIRSR" id="PIRSR637359-1"/>
    </source>
</evidence>
<dbReference type="PANTHER" id="PTHR10605:SF56">
    <property type="entry name" value="BIFUNCTIONAL HEPARAN SULFATE N-DEACETYLASE_N-SULFOTRANSFERASE"/>
    <property type="match status" value="1"/>
</dbReference>
<gene>
    <name evidence="4" type="ORF">QBZ16_002407</name>
</gene>
<dbReference type="InterPro" id="IPR037359">
    <property type="entry name" value="NST/OST"/>
</dbReference>
<comment type="caution">
    <text evidence="4">The sequence shown here is derived from an EMBL/GenBank/DDBJ whole genome shotgun (WGS) entry which is preliminary data.</text>
</comment>
<organism evidence="4 5">
    <name type="scientific">Prototheca wickerhamii</name>
    <dbReference type="NCBI Taxonomy" id="3111"/>
    <lineage>
        <taxon>Eukaryota</taxon>
        <taxon>Viridiplantae</taxon>
        <taxon>Chlorophyta</taxon>
        <taxon>core chlorophytes</taxon>
        <taxon>Trebouxiophyceae</taxon>
        <taxon>Chlorellales</taxon>
        <taxon>Chlorellaceae</taxon>
        <taxon>Prototheca</taxon>
    </lineage>
</organism>
<dbReference type="EMBL" id="JASFZW010000002">
    <property type="protein sequence ID" value="KAK2080012.1"/>
    <property type="molecule type" value="Genomic_DNA"/>
</dbReference>
<dbReference type="Gene3D" id="3.40.50.300">
    <property type="entry name" value="P-loop containing nucleotide triphosphate hydrolases"/>
    <property type="match status" value="1"/>
</dbReference>
<dbReference type="Pfam" id="PF13469">
    <property type="entry name" value="Sulfotransfer_3"/>
    <property type="match status" value="1"/>
</dbReference>